<dbReference type="Proteomes" id="UP001500212">
    <property type="component" value="Unassembled WGS sequence"/>
</dbReference>
<organism evidence="2 3">
    <name type="scientific">Actinoallomurus liliacearum</name>
    <dbReference type="NCBI Taxonomy" id="1080073"/>
    <lineage>
        <taxon>Bacteria</taxon>
        <taxon>Bacillati</taxon>
        <taxon>Actinomycetota</taxon>
        <taxon>Actinomycetes</taxon>
        <taxon>Streptosporangiales</taxon>
        <taxon>Thermomonosporaceae</taxon>
        <taxon>Actinoallomurus</taxon>
    </lineage>
</organism>
<evidence type="ECO:0000259" key="1">
    <source>
        <dbReference type="Pfam" id="PF07228"/>
    </source>
</evidence>
<name>A0ABP8TFB8_9ACTN</name>
<dbReference type="Pfam" id="PF07228">
    <property type="entry name" value="SpoIIE"/>
    <property type="match status" value="1"/>
</dbReference>
<keyword evidence="3" id="KW-1185">Reference proteome</keyword>
<protein>
    <recommendedName>
        <fullName evidence="1">PPM-type phosphatase domain-containing protein</fullName>
    </recommendedName>
</protein>
<feature type="domain" description="PPM-type phosphatase" evidence="1">
    <location>
        <begin position="1"/>
        <end position="62"/>
    </location>
</feature>
<dbReference type="InterPro" id="IPR036457">
    <property type="entry name" value="PPM-type-like_dom_sf"/>
</dbReference>
<gene>
    <name evidence="2" type="ORF">GCM10023195_14850</name>
</gene>
<evidence type="ECO:0000313" key="2">
    <source>
        <dbReference type="EMBL" id="GAA4604371.1"/>
    </source>
</evidence>
<dbReference type="EMBL" id="BAABHJ010000004">
    <property type="protein sequence ID" value="GAA4604371.1"/>
    <property type="molecule type" value="Genomic_DNA"/>
</dbReference>
<proteinExistence type="predicted"/>
<accession>A0ABP8TFB8</accession>
<dbReference type="InterPro" id="IPR001932">
    <property type="entry name" value="PPM-type_phosphatase-like_dom"/>
</dbReference>
<dbReference type="Gene3D" id="3.60.40.10">
    <property type="entry name" value="PPM-type phosphatase domain"/>
    <property type="match status" value="1"/>
</dbReference>
<reference evidence="3" key="1">
    <citation type="journal article" date="2019" name="Int. J. Syst. Evol. Microbiol.">
        <title>The Global Catalogue of Microorganisms (GCM) 10K type strain sequencing project: providing services to taxonomists for standard genome sequencing and annotation.</title>
        <authorList>
            <consortium name="The Broad Institute Genomics Platform"/>
            <consortium name="The Broad Institute Genome Sequencing Center for Infectious Disease"/>
            <person name="Wu L."/>
            <person name="Ma J."/>
        </authorList>
    </citation>
    <scope>NUCLEOTIDE SEQUENCE [LARGE SCALE GENOMIC DNA]</scope>
    <source>
        <strain evidence="3">JCM 17938</strain>
    </source>
</reference>
<comment type="caution">
    <text evidence="2">The sequence shown here is derived from an EMBL/GenBank/DDBJ whole genome shotgun (WGS) entry which is preliminary data.</text>
</comment>
<dbReference type="RefSeq" id="WP_345350385.1">
    <property type="nucleotide sequence ID" value="NZ_BAABHJ010000004.1"/>
</dbReference>
<evidence type="ECO:0000313" key="3">
    <source>
        <dbReference type="Proteomes" id="UP001500212"/>
    </source>
</evidence>
<sequence>MVEARTRGGDLFGVDRLADTILRTMAAGMSAPEALRRLIHGLLAEHGSPLADDATVLLAEWRPTTPGGSIQLTSQTLPLQHPAR</sequence>